<sequence length="514" mass="52799">MSTSGTTVPATVESHVRSGVAATARGGWWGFLGSTVNAVFGYVLVALVTRGLGAYGAGAVFTGVAAFTILCNTCKLGADTGLVRFIPGDLAITGGCKVGALLRSAVVPGALASTTAAALLFLSPRTATALLPSLAPGDAVTLVRLFAVFLPLATVTLILLGATQGYGTVIPYVGVEQIGKPVLRVLIAVPVLLLAPGVLTLAAAWLVPSLAGFLIAWLELRRCRRRSTGHVSVGETAATRRGFWAFAAPRAVSSVFDISAVWLGVVLLSSLATSEEAGIYTAVGRVVIAATLLQLAIRLAVAPEISRLLALGDLGQASHLHRVSTRWIVLFSWPLLALLTSFPGTVLSLFGPEFEQGEGALVLLCIASAVNVGVGNAQTVLLMAGKSTWHLAVTGVAFAVQLTVGFLAIPRLGVIGAALSWGAATVVENVVAAVLVRRHPGFGFIDGGYLLAAAVALCLTVAPVAAARRLAGDTTVGLAVAITMGLCAFGIGLWRFRTPLGVHELVGVLRERTP</sequence>
<dbReference type="PANTHER" id="PTHR30250:SF11">
    <property type="entry name" value="O-ANTIGEN TRANSPORTER-RELATED"/>
    <property type="match status" value="1"/>
</dbReference>
<dbReference type="InterPro" id="IPR050833">
    <property type="entry name" value="Poly_Biosynth_Transport"/>
</dbReference>
<dbReference type="InterPro" id="IPR002797">
    <property type="entry name" value="Polysacc_synth"/>
</dbReference>
<keyword evidence="2" id="KW-1003">Cell membrane</keyword>
<evidence type="ECO:0000256" key="3">
    <source>
        <dbReference type="ARBA" id="ARBA00022692"/>
    </source>
</evidence>
<evidence type="ECO:0000256" key="5">
    <source>
        <dbReference type="ARBA" id="ARBA00023136"/>
    </source>
</evidence>
<feature type="transmembrane region" description="Helical" evidence="6">
    <location>
        <begin position="474"/>
        <end position="494"/>
    </location>
</feature>
<accession>A0ABV1Y6Z8</accession>
<evidence type="ECO:0000256" key="4">
    <source>
        <dbReference type="ARBA" id="ARBA00022989"/>
    </source>
</evidence>
<feature type="transmembrane region" description="Helical" evidence="6">
    <location>
        <begin position="415"/>
        <end position="436"/>
    </location>
</feature>
<dbReference type="Proteomes" id="UP001486207">
    <property type="component" value="Unassembled WGS sequence"/>
</dbReference>
<feature type="transmembrane region" description="Helical" evidence="6">
    <location>
        <begin position="389"/>
        <end position="409"/>
    </location>
</feature>
<keyword evidence="8" id="KW-1185">Reference proteome</keyword>
<name>A0ABV1Y6Z8_9ACTN</name>
<evidence type="ECO:0000313" key="8">
    <source>
        <dbReference type="Proteomes" id="UP001486207"/>
    </source>
</evidence>
<reference evidence="7 8" key="1">
    <citation type="submission" date="2024-06" db="EMBL/GenBank/DDBJ databases">
        <title>The Natural Products Discovery Center: Release of the First 8490 Sequenced Strains for Exploring Actinobacteria Biosynthetic Diversity.</title>
        <authorList>
            <person name="Kalkreuter E."/>
            <person name="Kautsar S.A."/>
            <person name="Yang D."/>
            <person name="Bader C.D."/>
            <person name="Teijaro C.N."/>
            <person name="Fluegel L."/>
            <person name="Davis C.M."/>
            <person name="Simpson J.R."/>
            <person name="Lauterbach L."/>
            <person name="Steele A.D."/>
            <person name="Gui C."/>
            <person name="Meng S."/>
            <person name="Li G."/>
            <person name="Viehrig K."/>
            <person name="Ye F."/>
            <person name="Su P."/>
            <person name="Kiefer A.F."/>
            <person name="Nichols A."/>
            <person name="Cepeda A.J."/>
            <person name="Yan W."/>
            <person name="Fan B."/>
            <person name="Jiang Y."/>
            <person name="Adhikari A."/>
            <person name="Zheng C.-J."/>
            <person name="Schuster L."/>
            <person name="Cowan T.M."/>
            <person name="Smanski M.J."/>
            <person name="Chevrette M.G."/>
            <person name="De Carvalho L.P.S."/>
            <person name="Shen B."/>
        </authorList>
    </citation>
    <scope>NUCLEOTIDE SEQUENCE [LARGE SCALE GENOMIC DNA]</scope>
    <source>
        <strain evidence="7 8">NPDC000155</strain>
    </source>
</reference>
<keyword evidence="5 6" id="KW-0472">Membrane</keyword>
<dbReference type="Pfam" id="PF01943">
    <property type="entry name" value="Polysacc_synt"/>
    <property type="match status" value="1"/>
</dbReference>
<dbReference type="PANTHER" id="PTHR30250">
    <property type="entry name" value="PST FAMILY PREDICTED COLANIC ACID TRANSPORTER"/>
    <property type="match status" value="1"/>
</dbReference>
<dbReference type="EMBL" id="JBEPFB010000036">
    <property type="protein sequence ID" value="MER7379640.1"/>
    <property type="molecule type" value="Genomic_DNA"/>
</dbReference>
<keyword evidence="3 6" id="KW-0812">Transmembrane</keyword>
<feature type="transmembrane region" description="Helical" evidence="6">
    <location>
        <begin position="142"/>
        <end position="165"/>
    </location>
</feature>
<feature type="transmembrane region" description="Helical" evidence="6">
    <location>
        <begin position="327"/>
        <end position="347"/>
    </location>
</feature>
<organism evidence="7 8">
    <name type="scientific">Streptomyces lanatus</name>
    <dbReference type="NCBI Taxonomy" id="66900"/>
    <lineage>
        <taxon>Bacteria</taxon>
        <taxon>Bacillati</taxon>
        <taxon>Actinomycetota</taxon>
        <taxon>Actinomycetes</taxon>
        <taxon>Kitasatosporales</taxon>
        <taxon>Streptomycetaceae</taxon>
        <taxon>Streptomyces</taxon>
    </lineage>
</organism>
<evidence type="ECO:0000256" key="1">
    <source>
        <dbReference type="ARBA" id="ARBA00004651"/>
    </source>
</evidence>
<feature type="transmembrane region" description="Helical" evidence="6">
    <location>
        <begin position="359"/>
        <end position="377"/>
    </location>
</feature>
<comment type="caution">
    <text evidence="7">The sequence shown here is derived from an EMBL/GenBank/DDBJ whole genome shotgun (WGS) entry which is preliminary data.</text>
</comment>
<comment type="subcellular location">
    <subcellularLocation>
        <location evidence="1">Cell membrane</location>
        <topology evidence="1">Multi-pass membrane protein</topology>
    </subcellularLocation>
</comment>
<evidence type="ECO:0000256" key="2">
    <source>
        <dbReference type="ARBA" id="ARBA00022475"/>
    </source>
</evidence>
<feature type="transmembrane region" description="Helical" evidence="6">
    <location>
        <begin position="448"/>
        <end position="468"/>
    </location>
</feature>
<feature type="transmembrane region" description="Helical" evidence="6">
    <location>
        <begin position="185"/>
        <end position="218"/>
    </location>
</feature>
<gene>
    <name evidence="7" type="ORF">ABT384_44355</name>
</gene>
<feature type="transmembrane region" description="Helical" evidence="6">
    <location>
        <begin position="55"/>
        <end position="78"/>
    </location>
</feature>
<evidence type="ECO:0000256" key="6">
    <source>
        <dbReference type="SAM" id="Phobius"/>
    </source>
</evidence>
<protein>
    <submittedName>
        <fullName evidence="7">Oligosaccharide flippase family protein</fullName>
    </submittedName>
</protein>
<evidence type="ECO:0000313" key="7">
    <source>
        <dbReference type="EMBL" id="MER7379640.1"/>
    </source>
</evidence>
<keyword evidence="4 6" id="KW-1133">Transmembrane helix</keyword>
<dbReference type="RefSeq" id="WP_190073620.1">
    <property type="nucleotide sequence ID" value="NZ_BNBM01000015.1"/>
</dbReference>
<proteinExistence type="predicted"/>
<feature type="transmembrane region" description="Helical" evidence="6">
    <location>
        <begin position="28"/>
        <end position="48"/>
    </location>
</feature>